<dbReference type="EMBL" id="CP094970">
    <property type="protein sequence ID" value="UYM07600.1"/>
    <property type="molecule type" value="Genomic_DNA"/>
</dbReference>
<dbReference type="AlphaFoldDB" id="A0AA46TLS3"/>
<dbReference type="Proteomes" id="UP001164390">
    <property type="component" value="Chromosome"/>
</dbReference>
<name>A0AA46TLS3_9ACTN</name>
<proteinExistence type="predicted"/>
<protein>
    <submittedName>
        <fullName evidence="1">Uncharacterized protein</fullName>
    </submittedName>
</protein>
<gene>
    <name evidence="1" type="ORF">L0C25_11160</name>
</gene>
<accession>A0AA46TLS3</accession>
<evidence type="ECO:0000313" key="2">
    <source>
        <dbReference type="Proteomes" id="UP001164390"/>
    </source>
</evidence>
<reference evidence="1" key="1">
    <citation type="submission" date="2022-01" db="EMBL/GenBank/DDBJ databases">
        <title>Nocardioidaceae gen. sp. A5X3R13.</title>
        <authorList>
            <person name="Lopez Marin M.A."/>
            <person name="Uhlik O."/>
        </authorList>
    </citation>
    <scope>NUCLEOTIDE SEQUENCE</scope>
    <source>
        <strain evidence="1">A5X3R13</strain>
    </source>
</reference>
<dbReference type="RefSeq" id="WP_271636576.1">
    <property type="nucleotide sequence ID" value="NZ_CP094970.1"/>
</dbReference>
<keyword evidence="2" id="KW-1185">Reference proteome</keyword>
<sequence length="90" mass="9903">MTQLATREDNGLLVRIARDCDVVIAAEVERLRRRRPCLTQADLDAVDAALAELAERLLLDAIRRRPALHEAISPIFSTPSPLNSQGKATS</sequence>
<organism evidence="1 2">
    <name type="scientific">Solicola gregarius</name>
    <dbReference type="NCBI Taxonomy" id="2908642"/>
    <lineage>
        <taxon>Bacteria</taxon>
        <taxon>Bacillati</taxon>
        <taxon>Actinomycetota</taxon>
        <taxon>Actinomycetes</taxon>
        <taxon>Propionibacteriales</taxon>
        <taxon>Nocardioidaceae</taxon>
        <taxon>Solicola</taxon>
    </lineage>
</organism>
<dbReference type="KEGG" id="sgrg:L0C25_11160"/>
<evidence type="ECO:0000313" key="1">
    <source>
        <dbReference type="EMBL" id="UYM07600.1"/>
    </source>
</evidence>